<accession>A0A2P2NJL3</accession>
<sequence>MSEDTGSIWTFLFWPGFNSPSASDAGKVEPSSVAIFHLTFLLCRKCKRKKGQYNIILNTM</sequence>
<dbReference type="EMBL" id="GGEC01062179">
    <property type="protein sequence ID" value="MBX42663.1"/>
    <property type="molecule type" value="Transcribed_RNA"/>
</dbReference>
<dbReference type="AlphaFoldDB" id="A0A2P2NJL3"/>
<reference evidence="1" key="1">
    <citation type="submission" date="2018-02" db="EMBL/GenBank/DDBJ databases">
        <title>Rhizophora mucronata_Transcriptome.</title>
        <authorList>
            <person name="Meera S.P."/>
            <person name="Sreeshan A."/>
            <person name="Augustine A."/>
        </authorList>
    </citation>
    <scope>NUCLEOTIDE SEQUENCE</scope>
    <source>
        <tissue evidence="1">Leaf</tissue>
    </source>
</reference>
<organism evidence="1">
    <name type="scientific">Rhizophora mucronata</name>
    <name type="common">Asiatic mangrove</name>
    <dbReference type="NCBI Taxonomy" id="61149"/>
    <lineage>
        <taxon>Eukaryota</taxon>
        <taxon>Viridiplantae</taxon>
        <taxon>Streptophyta</taxon>
        <taxon>Embryophyta</taxon>
        <taxon>Tracheophyta</taxon>
        <taxon>Spermatophyta</taxon>
        <taxon>Magnoliopsida</taxon>
        <taxon>eudicotyledons</taxon>
        <taxon>Gunneridae</taxon>
        <taxon>Pentapetalae</taxon>
        <taxon>rosids</taxon>
        <taxon>fabids</taxon>
        <taxon>Malpighiales</taxon>
        <taxon>Rhizophoraceae</taxon>
        <taxon>Rhizophora</taxon>
    </lineage>
</organism>
<evidence type="ECO:0000313" key="1">
    <source>
        <dbReference type="EMBL" id="MBX42663.1"/>
    </source>
</evidence>
<proteinExistence type="predicted"/>
<name>A0A2P2NJL3_RHIMU</name>
<protein>
    <submittedName>
        <fullName evidence="1">Uncharacterized protein</fullName>
    </submittedName>
</protein>